<evidence type="ECO:0000313" key="3">
    <source>
        <dbReference type="EMBL" id="CBY06959.1"/>
    </source>
</evidence>
<keyword evidence="4" id="KW-1185">Reference proteome</keyword>
<dbReference type="Proteomes" id="UP000001307">
    <property type="component" value="Unassembled WGS sequence"/>
</dbReference>
<feature type="transmembrane region" description="Helical" evidence="1">
    <location>
        <begin position="59"/>
        <end position="76"/>
    </location>
</feature>
<proteinExistence type="predicted"/>
<keyword evidence="1" id="KW-0812">Transmembrane</keyword>
<keyword evidence="1" id="KW-1133">Transmembrane helix</keyword>
<dbReference type="InParanoid" id="E4WTC8"/>
<evidence type="ECO:0000256" key="2">
    <source>
        <dbReference type="SAM" id="SignalP"/>
    </source>
</evidence>
<evidence type="ECO:0000256" key="1">
    <source>
        <dbReference type="SAM" id="Phobius"/>
    </source>
</evidence>
<reference evidence="3" key="1">
    <citation type="journal article" date="2010" name="Science">
        <title>Plasticity of animal genome architecture unmasked by rapid evolution of a pelagic tunicate.</title>
        <authorList>
            <person name="Denoeud F."/>
            <person name="Henriet S."/>
            <person name="Mungpakdee S."/>
            <person name="Aury J.M."/>
            <person name="Da Silva C."/>
            <person name="Brinkmann H."/>
            <person name="Mikhaleva J."/>
            <person name="Olsen L.C."/>
            <person name="Jubin C."/>
            <person name="Canestro C."/>
            <person name="Bouquet J.M."/>
            <person name="Danks G."/>
            <person name="Poulain J."/>
            <person name="Campsteijn C."/>
            <person name="Adamski M."/>
            <person name="Cross I."/>
            <person name="Yadetie F."/>
            <person name="Muffato M."/>
            <person name="Louis A."/>
            <person name="Butcher S."/>
            <person name="Tsagkogeorga G."/>
            <person name="Konrad A."/>
            <person name="Singh S."/>
            <person name="Jensen M.F."/>
            <person name="Cong E.H."/>
            <person name="Eikeseth-Otteraa H."/>
            <person name="Noel B."/>
            <person name="Anthouard V."/>
            <person name="Porcel B.M."/>
            <person name="Kachouri-Lafond R."/>
            <person name="Nishino A."/>
            <person name="Ugolini M."/>
            <person name="Chourrout P."/>
            <person name="Nishida H."/>
            <person name="Aasland R."/>
            <person name="Huzurbazar S."/>
            <person name="Westhof E."/>
            <person name="Delsuc F."/>
            <person name="Lehrach H."/>
            <person name="Reinhardt R."/>
            <person name="Weissenbach J."/>
            <person name="Roy S.W."/>
            <person name="Artiguenave F."/>
            <person name="Postlethwait J.H."/>
            <person name="Manak J.R."/>
            <person name="Thompson E.M."/>
            <person name="Jaillon O."/>
            <person name="Du Pasquier L."/>
            <person name="Boudinot P."/>
            <person name="Liberles D.A."/>
            <person name="Volff J.N."/>
            <person name="Philippe H."/>
            <person name="Lenhard B."/>
            <person name="Roest Crollius H."/>
            <person name="Wincker P."/>
            <person name="Chourrout D."/>
        </authorList>
    </citation>
    <scope>NUCLEOTIDE SEQUENCE [LARGE SCALE GENOMIC DNA]</scope>
</reference>
<dbReference type="EMBL" id="FN653016">
    <property type="protein sequence ID" value="CBY06959.1"/>
    <property type="molecule type" value="Genomic_DNA"/>
</dbReference>
<sequence>MGNLLKLIAFFLFFIGQVANITVEAGKKYKKAKKQQEPEVEMEQEYENENANEAPQNDLMLFALMVGGVWLALFGIRRFYRAFCGSVNIETFGILLAVFMSYYCYSGNPELFASMNGSFSNLIASKSAAGFGTALMEVFRNLAQILLVAFKDVFTCISGIINSVQNSINPAK</sequence>
<organism evidence="3">
    <name type="scientific">Oikopleura dioica</name>
    <name type="common">Tunicate</name>
    <dbReference type="NCBI Taxonomy" id="34765"/>
    <lineage>
        <taxon>Eukaryota</taxon>
        <taxon>Metazoa</taxon>
        <taxon>Chordata</taxon>
        <taxon>Tunicata</taxon>
        <taxon>Appendicularia</taxon>
        <taxon>Copelata</taxon>
        <taxon>Oikopleuridae</taxon>
        <taxon>Oikopleura</taxon>
    </lineage>
</organism>
<keyword evidence="1" id="KW-0472">Membrane</keyword>
<protein>
    <submittedName>
        <fullName evidence="3">Uncharacterized protein</fullName>
    </submittedName>
</protein>
<gene>
    <name evidence="3" type="ORF">GSOID_T00006035001</name>
</gene>
<evidence type="ECO:0000313" key="4">
    <source>
        <dbReference type="Proteomes" id="UP000001307"/>
    </source>
</evidence>
<accession>E4WTC8</accession>
<name>E4WTC8_OIKDI</name>
<dbReference type="AlphaFoldDB" id="E4WTC8"/>
<feature type="signal peptide" evidence="2">
    <location>
        <begin position="1"/>
        <end position="20"/>
    </location>
</feature>
<keyword evidence="2" id="KW-0732">Signal</keyword>
<feature type="transmembrane region" description="Helical" evidence="1">
    <location>
        <begin position="83"/>
        <end position="103"/>
    </location>
</feature>
<feature type="chain" id="PRO_5003192355" evidence="2">
    <location>
        <begin position="21"/>
        <end position="172"/>
    </location>
</feature>